<gene>
    <name evidence="2" type="ORF">GCM10009863_59190</name>
</gene>
<dbReference type="CDD" id="cd07247">
    <property type="entry name" value="SgaA_N_like"/>
    <property type="match status" value="1"/>
</dbReference>
<dbReference type="SUPFAM" id="SSF54593">
    <property type="entry name" value="Glyoxalase/Bleomycin resistance protein/Dihydroxybiphenyl dioxygenase"/>
    <property type="match status" value="2"/>
</dbReference>
<dbReference type="InterPro" id="IPR037523">
    <property type="entry name" value="VOC_core"/>
</dbReference>
<dbReference type="Pfam" id="PF18029">
    <property type="entry name" value="Glyoxalase_6"/>
    <property type="match status" value="1"/>
</dbReference>
<dbReference type="InterPro" id="IPR004360">
    <property type="entry name" value="Glyas_Fos-R_dOase_dom"/>
</dbReference>
<name>A0ABN3QUA9_9ACTN</name>
<dbReference type="Pfam" id="PF00903">
    <property type="entry name" value="Glyoxalase"/>
    <property type="match status" value="1"/>
</dbReference>
<dbReference type="PANTHER" id="PTHR33993:SF10">
    <property type="entry name" value="CONSERVED PROTEIN"/>
    <property type="match status" value="1"/>
</dbReference>
<feature type="domain" description="VOC" evidence="1">
    <location>
        <begin position="7"/>
        <end position="119"/>
    </location>
</feature>
<proteinExistence type="predicted"/>
<dbReference type="PROSITE" id="PS51819">
    <property type="entry name" value="VOC"/>
    <property type="match status" value="2"/>
</dbReference>
<evidence type="ECO:0000259" key="1">
    <source>
        <dbReference type="PROSITE" id="PS51819"/>
    </source>
</evidence>
<dbReference type="EMBL" id="BAAARJ010000024">
    <property type="protein sequence ID" value="GAA2634998.1"/>
    <property type="molecule type" value="Genomic_DNA"/>
</dbReference>
<dbReference type="PANTHER" id="PTHR33993">
    <property type="entry name" value="GLYOXALASE-RELATED"/>
    <property type="match status" value="1"/>
</dbReference>
<dbReference type="RefSeq" id="WP_344570126.1">
    <property type="nucleotide sequence ID" value="NZ_BAAARJ010000024.1"/>
</dbReference>
<reference evidence="2 3" key="1">
    <citation type="journal article" date="2019" name="Int. J. Syst. Evol. Microbiol.">
        <title>The Global Catalogue of Microorganisms (GCM) 10K type strain sequencing project: providing services to taxonomists for standard genome sequencing and annotation.</title>
        <authorList>
            <consortium name="The Broad Institute Genomics Platform"/>
            <consortium name="The Broad Institute Genome Sequencing Center for Infectious Disease"/>
            <person name="Wu L."/>
            <person name="Ma J."/>
        </authorList>
    </citation>
    <scope>NUCLEOTIDE SEQUENCE [LARGE SCALE GENOMIC DNA]</scope>
    <source>
        <strain evidence="2 3">JCM 16373</strain>
    </source>
</reference>
<sequence length="238" mass="25207">MAARPGAPCWVSLTTHDQRATEEFYGAVLGWSFQDGDLAPEFRVAMEAGEPVAGISEAEAARRLPVRWTVFFLTEDADKGAERIAERGATVAVGPVEFGGGRAVLAADPCGASFGLWQGATPRHWVIGTGQAPAALELHTPEAAPAVLFYGSVFGWPEPEDGTGWQFATLRDDAVAGGSDPAQRPRWEVTFWTADLEDAVTAATGRGGTVLAPPRETADGRRATLCDPHGALFSLVEM</sequence>
<dbReference type="InterPro" id="IPR029068">
    <property type="entry name" value="Glyas_Bleomycin-R_OHBP_Dase"/>
</dbReference>
<evidence type="ECO:0000313" key="3">
    <source>
        <dbReference type="Proteomes" id="UP001501447"/>
    </source>
</evidence>
<feature type="domain" description="VOC" evidence="1">
    <location>
        <begin position="132"/>
        <end position="238"/>
    </location>
</feature>
<accession>A0ABN3QUA9</accession>
<keyword evidence="3" id="KW-1185">Reference proteome</keyword>
<dbReference type="InterPro" id="IPR052164">
    <property type="entry name" value="Anthracycline_SecMetBiosynth"/>
</dbReference>
<comment type="caution">
    <text evidence="2">The sequence shown here is derived from an EMBL/GenBank/DDBJ whole genome shotgun (WGS) entry which is preliminary data.</text>
</comment>
<dbReference type="InterPro" id="IPR041581">
    <property type="entry name" value="Glyoxalase_6"/>
</dbReference>
<evidence type="ECO:0000313" key="2">
    <source>
        <dbReference type="EMBL" id="GAA2634998.1"/>
    </source>
</evidence>
<dbReference type="Proteomes" id="UP001501447">
    <property type="component" value="Unassembled WGS sequence"/>
</dbReference>
<organism evidence="2 3">
    <name type="scientific">Streptomyces axinellae</name>
    <dbReference type="NCBI Taxonomy" id="552788"/>
    <lineage>
        <taxon>Bacteria</taxon>
        <taxon>Bacillati</taxon>
        <taxon>Actinomycetota</taxon>
        <taxon>Actinomycetes</taxon>
        <taxon>Kitasatosporales</taxon>
        <taxon>Streptomycetaceae</taxon>
        <taxon>Streptomyces</taxon>
    </lineage>
</organism>
<dbReference type="Gene3D" id="3.10.180.10">
    <property type="entry name" value="2,3-Dihydroxybiphenyl 1,2-Dioxygenase, domain 1"/>
    <property type="match status" value="2"/>
</dbReference>
<protein>
    <submittedName>
        <fullName evidence="2">VOC family protein</fullName>
    </submittedName>
</protein>